<feature type="domain" description="PIG-P" evidence="6">
    <location>
        <begin position="9"/>
        <end position="157"/>
    </location>
</feature>
<keyword evidence="2 5" id="KW-0812">Transmembrane</keyword>
<evidence type="ECO:0000259" key="6">
    <source>
        <dbReference type="Pfam" id="PF08510"/>
    </source>
</evidence>
<evidence type="ECO:0000256" key="1">
    <source>
        <dbReference type="ARBA" id="ARBA00004141"/>
    </source>
</evidence>
<evidence type="ECO:0000256" key="5">
    <source>
        <dbReference type="SAM" id="Phobius"/>
    </source>
</evidence>
<dbReference type="Pfam" id="PF08510">
    <property type="entry name" value="PIG-P"/>
    <property type="match status" value="1"/>
</dbReference>
<reference evidence="8 9" key="1">
    <citation type="submission" date="2014-11" db="EMBL/GenBank/DDBJ databases">
        <title>Comparative genomic analysis of Cryptosporidium hominis reveals occurrence of genetic recombination in virulent subtypes.</title>
        <authorList>
            <person name="Guo Y."/>
            <person name="Tang K."/>
            <person name="Frace M."/>
            <person name="Li N."/>
            <person name="Roellig D.M."/>
            <person name="Sammons S."/>
            <person name="Knipe K."/>
            <person name="Rowe L."/>
            <person name="Feng Y."/>
            <person name="Xiao L."/>
        </authorList>
    </citation>
    <scope>NUCLEOTIDE SEQUENCE [LARGE SCALE GENOMIC DNA]</scope>
    <source>
        <strain evidence="8">30976</strain>
    </source>
</reference>
<keyword evidence="9" id="KW-1185">Reference proteome</keyword>
<evidence type="ECO:0000313" key="7">
    <source>
        <dbReference type="EMBL" id="CUV04440.1"/>
    </source>
</evidence>
<reference evidence="8 9" key="3">
    <citation type="submission" date="2017-10" db="EMBL/GenBank/DDBJ databases">
        <title>Consistent, comparative and evidence-based genome annotation and re-annotation for the closely-related species, Cryptosporidium parvum, C. hominis and C. tyzzeri.</title>
        <authorList>
            <person name="Baptista R.P."/>
            <person name="Li Y."/>
            <person name="Sateriale A."/>
            <person name="Striepen B."/>
            <person name="Kissinger J.C."/>
        </authorList>
    </citation>
    <scope>NUCLEOTIDE SEQUENCE [LARGE SCALE GENOMIC DNA]</scope>
    <source>
        <strain evidence="8">30976</strain>
    </source>
</reference>
<dbReference type="Proteomes" id="UP000199752">
    <property type="component" value="Chromosome 2"/>
</dbReference>
<sequence length="206" mass="23866">MSITVPAADVSSFVSWILSWISIVVYLCWMFIPDEYLNQINITYYPDRMWGITVPIYMLFLPFMTIITYNCISILNVKPTNSFDLIIDESTRYIDLSFLYKFEDLEQIKSICKSTLKIYTMVNKNSGEKITEGGRSDHEKKYELYDDPKSAIIRQAFKSEDVTLDLVHLNNEIDSIHNNKNIVPVADLPLPLVCEMIYSDKFAGKQ</sequence>
<dbReference type="PANTHER" id="PTHR46346">
    <property type="entry name" value="PHOSPHATIDYLINOSITOL N-ACETYLGLUCOSAMINYLTRANSFERASE SUBUNIT P"/>
    <property type="match status" value="1"/>
</dbReference>
<evidence type="ECO:0000313" key="9">
    <source>
        <dbReference type="Proteomes" id="UP001429100"/>
    </source>
</evidence>
<dbReference type="GO" id="GO:0016020">
    <property type="term" value="C:membrane"/>
    <property type="evidence" value="ECO:0007669"/>
    <property type="project" value="UniProtKB-SubCell"/>
</dbReference>
<gene>
    <name evidence="7" type="ORF">CHUDEA2_840</name>
    <name evidence="8" type="ORF">GY17_00003445</name>
</gene>
<dbReference type="AlphaFoldDB" id="A0A0S4TAZ1"/>
<dbReference type="VEuPathDB" id="CryptoDB:Chro.20095"/>
<reference evidence="7" key="2">
    <citation type="submission" date="2015-08" db="EMBL/GenBank/DDBJ databases">
        <authorList>
            <person name="Babu N.S."/>
            <person name="Beckwith C.J."/>
            <person name="Beseler K.G."/>
            <person name="Brison A."/>
            <person name="Carone J.V."/>
            <person name="Caskin T.P."/>
            <person name="Diamond M."/>
            <person name="Durham M.E."/>
            <person name="Foxe J.M."/>
            <person name="Go M."/>
            <person name="Henderson B.A."/>
            <person name="Jones I.B."/>
            <person name="McGettigan J.A."/>
            <person name="Micheletti S.J."/>
            <person name="Nasrallah M.E."/>
            <person name="Ortiz D."/>
            <person name="Piller C.R."/>
            <person name="Privatt S.R."/>
            <person name="Schneider S.L."/>
            <person name="Sharp S."/>
            <person name="Smith T.C."/>
            <person name="Stanton J.D."/>
            <person name="Ullery H.E."/>
            <person name="Wilson R.J."/>
            <person name="Serrano M.G."/>
            <person name="Buck G."/>
            <person name="Lee V."/>
            <person name="Wang Y."/>
            <person name="Carvalho R."/>
            <person name="Voegtly L."/>
            <person name="Shi R."/>
            <person name="Duckworth R."/>
            <person name="Johnson A."/>
            <person name="Loviza R."/>
            <person name="Walstead R."/>
            <person name="Shah Z."/>
            <person name="Kiflezghi M."/>
            <person name="Wade K."/>
            <person name="Ball S.L."/>
            <person name="Bradley K.W."/>
            <person name="Asai D.J."/>
            <person name="Bowman C.A."/>
            <person name="Russell D.A."/>
            <person name="Pope W.H."/>
            <person name="Jacobs-Sera D."/>
            <person name="Hendrix R.W."/>
            <person name="Hatfull G.F."/>
        </authorList>
    </citation>
    <scope>NUCLEOTIDE SEQUENCE [LARGE SCALE GENOMIC DNA]</scope>
</reference>
<evidence type="ECO:0000256" key="3">
    <source>
        <dbReference type="ARBA" id="ARBA00022989"/>
    </source>
</evidence>
<organism evidence="7">
    <name type="scientific">Cryptosporidium hominis</name>
    <dbReference type="NCBI Taxonomy" id="237895"/>
    <lineage>
        <taxon>Eukaryota</taxon>
        <taxon>Sar</taxon>
        <taxon>Alveolata</taxon>
        <taxon>Apicomplexa</taxon>
        <taxon>Conoidasida</taxon>
        <taxon>Coccidia</taxon>
        <taxon>Eucoccidiorida</taxon>
        <taxon>Eimeriorina</taxon>
        <taxon>Cryptosporidiidae</taxon>
        <taxon>Cryptosporidium</taxon>
    </lineage>
</organism>
<proteinExistence type="predicted"/>
<dbReference type="EMBL" id="LN877948">
    <property type="protein sequence ID" value="CUV04440.1"/>
    <property type="molecule type" value="Genomic_DNA"/>
</dbReference>
<evidence type="ECO:0000256" key="4">
    <source>
        <dbReference type="ARBA" id="ARBA00023136"/>
    </source>
</evidence>
<name>A0A0S4TAZ1_CRYHO</name>
<protein>
    <submittedName>
        <fullName evidence="8">PIG-P</fullName>
    </submittedName>
</protein>
<dbReference type="GO" id="GO:0005783">
    <property type="term" value="C:endoplasmic reticulum"/>
    <property type="evidence" value="ECO:0007669"/>
    <property type="project" value="TreeGrafter"/>
</dbReference>
<dbReference type="VEuPathDB" id="CryptoDB:ChTU502y2012_420g0260"/>
<dbReference type="InterPro" id="IPR052263">
    <property type="entry name" value="GPI_Anchor_Biosynth"/>
</dbReference>
<feature type="transmembrane region" description="Helical" evidence="5">
    <location>
        <begin position="52"/>
        <end position="72"/>
    </location>
</feature>
<dbReference type="InterPro" id="IPR013717">
    <property type="entry name" value="PIG-P"/>
</dbReference>
<feature type="transmembrane region" description="Helical" evidence="5">
    <location>
        <begin position="12"/>
        <end position="32"/>
    </location>
</feature>
<comment type="subcellular location">
    <subcellularLocation>
        <location evidence="1">Membrane</location>
        <topology evidence="1">Multi-pass membrane protein</topology>
    </subcellularLocation>
</comment>
<evidence type="ECO:0000313" key="8">
    <source>
        <dbReference type="EMBL" id="PPS96617.1"/>
    </source>
</evidence>
<keyword evidence="4 5" id="KW-0472">Membrane</keyword>
<keyword evidence="3 5" id="KW-1133">Transmembrane helix</keyword>
<evidence type="ECO:0000256" key="2">
    <source>
        <dbReference type="ARBA" id="ARBA00022692"/>
    </source>
</evidence>
<dbReference type="EMBL" id="JTAI01000037">
    <property type="protein sequence ID" value="PPS96617.1"/>
    <property type="molecule type" value="Genomic_DNA"/>
</dbReference>
<dbReference type="VEuPathDB" id="CryptoDB:GY17_00003445"/>
<dbReference type="VEuPathDB" id="CryptoDB:CHUDEA2_840"/>
<dbReference type="GO" id="GO:0006506">
    <property type="term" value="P:GPI anchor biosynthetic process"/>
    <property type="evidence" value="ECO:0007669"/>
    <property type="project" value="TreeGrafter"/>
</dbReference>
<accession>A0A0S4TAZ1</accession>
<dbReference type="PANTHER" id="PTHR46346:SF1">
    <property type="entry name" value="PHOSPHATIDYLINOSITOL N-ACETYLGLUCOSAMINYLTRANSFERASE SUBUNIT P"/>
    <property type="match status" value="1"/>
</dbReference>
<dbReference type="Proteomes" id="UP001429100">
    <property type="component" value="Unassembled WGS sequence"/>
</dbReference>